<comment type="function">
    <text evidence="10">ATP-dependent DNA helicase important for chromosome transmission and normal cell cycle progression in G(2)/M. May have a role in changing DNA topology to allow the loading of proteins involved in maintaining sister chromatid cohesion in the vicinity of the centromeres. Has a specific role in chromosome segregation during meiosis II.</text>
</comment>
<evidence type="ECO:0000256" key="7">
    <source>
        <dbReference type="ARBA" id="ARBA00029709"/>
    </source>
</evidence>
<keyword evidence="4" id="KW-0378">Hydrolase</keyword>
<evidence type="ECO:0000313" key="13">
    <source>
        <dbReference type="EMBL" id="KAG0256690.1"/>
    </source>
</evidence>
<evidence type="ECO:0000256" key="3">
    <source>
        <dbReference type="ARBA" id="ARBA00022741"/>
    </source>
</evidence>
<reference evidence="13" key="1">
    <citation type="journal article" date="2020" name="Fungal Divers.">
        <title>Resolving the Mortierellaceae phylogeny through synthesis of multi-gene phylogenetics and phylogenomics.</title>
        <authorList>
            <person name="Vandepol N."/>
            <person name="Liber J."/>
            <person name="Desiro A."/>
            <person name="Na H."/>
            <person name="Kennedy M."/>
            <person name="Barry K."/>
            <person name="Grigoriev I.V."/>
            <person name="Miller A.N."/>
            <person name="O'Donnell K."/>
            <person name="Stajich J.E."/>
            <person name="Bonito G."/>
        </authorList>
    </citation>
    <scope>NUCLEOTIDE SEQUENCE</scope>
    <source>
        <strain evidence="13">BC1065</strain>
    </source>
</reference>
<protein>
    <recommendedName>
        <fullName evidence="2">ATP-dependent DNA helicase CHL1</fullName>
    </recommendedName>
    <alternativeName>
        <fullName evidence="1">ATP-dependent DNA helicase chl1</fullName>
    </alternativeName>
    <alternativeName>
        <fullName evidence="7">Chromosome loss protein 1</fullName>
    </alternativeName>
    <alternativeName>
        <fullName evidence="8 9">DNA 5'-3' helicase CHL1</fullName>
    </alternativeName>
</protein>
<feature type="compositionally biased region" description="Basic and acidic residues" evidence="11">
    <location>
        <begin position="116"/>
        <end position="130"/>
    </location>
</feature>
<organism evidence="13 14">
    <name type="scientific">Actinomortierella ambigua</name>
    <dbReference type="NCBI Taxonomy" id="1343610"/>
    <lineage>
        <taxon>Eukaryota</taxon>
        <taxon>Fungi</taxon>
        <taxon>Fungi incertae sedis</taxon>
        <taxon>Mucoromycota</taxon>
        <taxon>Mortierellomycotina</taxon>
        <taxon>Mortierellomycetes</taxon>
        <taxon>Mortierellales</taxon>
        <taxon>Mortierellaceae</taxon>
        <taxon>Actinomortierella</taxon>
    </lineage>
</organism>
<feature type="region of interest" description="Disordered" evidence="11">
    <location>
        <begin position="103"/>
        <end position="148"/>
    </location>
</feature>
<proteinExistence type="predicted"/>
<evidence type="ECO:0000256" key="2">
    <source>
        <dbReference type="ARBA" id="ARBA00017386"/>
    </source>
</evidence>
<dbReference type="GO" id="GO:0003678">
    <property type="term" value="F:DNA helicase activity"/>
    <property type="evidence" value="ECO:0007669"/>
    <property type="project" value="InterPro"/>
</dbReference>
<dbReference type="AlphaFoldDB" id="A0A9P6U2R4"/>
<dbReference type="EMBL" id="JAAAJB010000398">
    <property type="protein sequence ID" value="KAG0256690.1"/>
    <property type="molecule type" value="Genomic_DNA"/>
</dbReference>
<dbReference type="InterPro" id="IPR006554">
    <property type="entry name" value="Helicase-like_DEXD_c2"/>
</dbReference>
<name>A0A9P6U2R4_9FUNG</name>
<dbReference type="InterPro" id="IPR045028">
    <property type="entry name" value="DinG/Rad3-like"/>
</dbReference>
<dbReference type="InterPro" id="IPR014013">
    <property type="entry name" value="Helic_SF1/SF2_ATP-bd_DinG/Rad3"/>
</dbReference>
<dbReference type="PROSITE" id="PS51193">
    <property type="entry name" value="HELICASE_ATP_BIND_2"/>
    <property type="match status" value="1"/>
</dbReference>
<accession>A0A9P6U2R4</accession>
<keyword evidence="5" id="KW-0067">ATP-binding</keyword>
<evidence type="ECO:0000259" key="12">
    <source>
        <dbReference type="PROSITE" id="PS51193"/>
    </source>
</evidence>
<sequence length="222" mass="24935">MPLTNLAPQHGSPASRNAPGEAVTPSPSSLSLEQQSPKGALTPPTTFPAFPYPTPYNIQLDFMRNLYTCIENRKVGIFESPTGTGKSLSMICGALEWLVDNEKRQQAEEEDEDAGEDAKDRENSGEDPNKNKSTKAINSNDGKDDDLPDWVRQHAHVSETQLLKQEREEKKRLLDERVQRIRDREQKIRESLERKQKRAAMQNHQLLGGSGFPTHGSFGKKK</sequence>
<evidence type="ECO:0000256" key="4">
    <source>
        <dbReference type="ARBA" id="ARBA00022801"/>
    </source>
</evidence>
<feature type="non-terminal residue" evidence="13">
    <location>
        <position position="222"/>
    </location>
</feature>
<dbReference type="GO" id="GO:0016818">
    <property type="term" value="F:hydrolase activity, acting on acid anhydrides, in phosphorus-containing anhydrides"/>
    <property type="evidence" value="ECO:0007669"/>
    <property type="project" value="InterPro"/>
</dbReference>
<feature type="region of interest" description="Disordered" evidence="11">
    <location>
        <begin position="197"/>
        <end position="222"/>
    </location>
</feature>
<dbReference type="Gene3D" id="3.40.50.300">
    <property type="entry name" value="P-loop containing nucleotide triphosphate hydrolases"/>
    <property type="match status" value="1"/>
</dbReference>
<dbReference type="InterPro" id="IPR027417">
    <property type="entry name" value="P-loop_NTPase"/>
</dbReference>
<feature type="region of interest" description="Disordered" evidence="11">
    <location>
        <begin position="1"/>
        <end position="48"/>
    </location>
</feature>
<dbReference type="GO" id="GO:0005634">
    <property type="term" value="C:nucleus"/>
    <property type="evidence" value="ECO:0007669"/>
    <property type="project" value="TreeGrafter"/>
</dbReference>
<keyword evidence="6" id="KW-0131">Cell cycle</keyword>
<dbReference type="SUPFAM" id="SSF52540">
    <property type="entry name" value="P-loop containing nucleoside triphosphate hydrolases"/>
    <property type="match status" value="1"/>
</dbReference>
<evidence type="ECO:0000256" key="11">
    <source>
        <dbReference type="SAM" id="MobiDB-lite"/>
    </source>
</evidence>
<keyword evidence="3" id="KW-0547">Nucleotide-binding</keyword>
<dbReference type="Proteomes" id="UP000807716">
    <property type="component" value="Unassembled WGS sequence"/>
</dbReference>
<dbReference type="SMART" id="SM00488">
    <property type="entry name" value="DEXDc2"/>
    <property type="match status" value="1"/>
</dbReference>
<evidence type="ECO:0000256" key="8">
    <source>
        <dbReference type="ARBA" id="ARBA00044998"/>
    </source>
</evidence>
<evidence type="ECO:0000313" key="14">
    <source>
        <dbReference type="Proteomes" id="UP000807716"/>
    </source>
</evidence>
<comment type="caution">
    <text evidence="13">The sequence shown here is derived from an EMBL/GenBank/DDBJ whole genome shotgun (WGS) entry which is preliminary data.</text>
</comment>
<dbReference type="GO" id="GO:0005524">
    <property type="term" value="F:ATP binding"/>
    <property type="evidence" value="ECO:0007669"/>
    <property type="project" value="UniProtKB-KW"/>
</dbReference>
<evidence type="ECO:0000256" key="10">
    <source>
        <dbReference type="ARBA" id="ARBA00045702"/>
    </source>
</evidence>
<evidence type="ECO:0000256" key="5">
    <source>
        <dbReference type="ARBA" id="ARBA00022840"/>
    </source>
</evidence>
<dbReference type="OrthoDB" id="272481at2759"/>
<evidence type="ECO:0000256" key="1">
    <source>
        <dbReference type="ARBA" id="ARBA00016387"/>
    </source>
</evidence>
<gene>
    <name evidence="13" type="ORF">DFQ27_005550</name>
</gene>
<dbReference type="PANTHER" id="PTHR11472">
    <property type="entry name" value="DNA REPAIR DEAD HELICASE RAD3/XP-D SUBFAMILY MEMBER"/>
    <property type="match status" value="1"/>
</dbReference>
<feature type="domain" description="Helicase ATP-binding" evidence="12">
    <location>
        <begin position="45"/>
        <end position="222"/>
    </location>
</feature>
<feature type="compositionally biased region" description="Low complexity" evidence="11">
    <location>
        <begin position="25"/>
        <end position="48"/>
    </location>
</feature>
<evidence type="ECO:0000256" key="6">
    <source>
        <dbReference type="ARBA" id="ARBA00023306"/>
    </source>
</evidence>
<keyword evidence="14" id="KW-1185">Reference proteome</keyword>
<dbReference type="GO" id="GO:0034085">
    <property type="term" value="P:establishment of sister chromatid cohesion"/>
    <property type="evidence" value="ECO:0007669"/>
    <property type="project" value="TreeGrafter"/>
</dbReference>
<dbReference type="PANTHER" id="PTHR11472:SF41">
    <property type="entry name" value="ATP-DEPENDENT DNA HELICASE DDX11-RELATED"/>
    <property type="match status" value="1"/>
</dbReference>
<evidence type="ECO:0000256" key="9">
    <source>
        <dbReference type="ARBA" id="ARBA00045008"/>
    </source>
</evidence>